<accession>A0A6A5X7Z9</accession>
<proteinExistence type="predicted"/>
<reference evidence="2" key="1">
    <citation type="journal article" date="2020" name="Stud. Mycol.">
        <title>101 Dothideomycetes genomes: a test case for predicting lifestyles and emergence of pathogens.</title>
        <authorList>
            <person name="Haridas S."/>
            <person name="Albert R."/>
            <person name="Binder M."/>
            <person name="Bloem J."/>
            <person name="Labutti K."/>
            <person name="Salamov A."/>
            <person name="Andreopoulos B."/>
            <person name="Baker S."/>
            <person name="Barry K."/>
            <person name="Bills G."/>
            <person name="Bluhm B."/>
            <person name="Cannon C."/>
            <person name="Castanera R."/>
            <person name="Culley D."/>
            <person name="Daum C."/>
            <person name="Ezra D."/>
            <person name="Gonzalez J."/>
            <person name="Henrissat B."/>
            <person name="Kuo A."/>
            <person name="Liang C."/>
            <person name="Lipzen A."/>
            <person name="Lutzoni F."/>
            <person name="Magnuson J."/>
            <person name="Mondo S."/>
            <person name="Nolan M."/>
            <person name="Ohm R."/>
            <person name="Pangilinan J."/>
            <person name="Park H.-J."/>
            <person name="Ramirez L."/>
            <person name="Alfaro M."/>
            <person name="Sun H."/>
            <person name="Tritt A."/>
            <person name="Yoshinaga Y."/>
            <person name="Zwiers L.-H."/>
            <person name="Turgeon B."/>
            <person name="Goodwin S."/>
            <person name="Spatafora J."/>
            <person name="Crous P."/>
            <person name="Grigoriev I."/>
        </authorList>
    </citation>
    <scope>NUCLEOTIDE SEQUENCE</scope>
    <source>
        <strain evidence="2">CBS 175.79</strain>
    </source>
</reference>
<gene>
    <name evidence="2" type="ORF">BU24DRAFT_88659</name>
</gene>
<evidence type="ECO:0000256" key="1">
    <source>
        <dbReference type="SAM" id="Phobius"/>
    </source>
</evidence>
<name>A0A6A5X7Z9_9PLEO</name>
<dbReference type="AlphaFoldDB" id="A0A6A5X7Z9"/>
<keyword evidence="1" id="KW-0472">Membrane</keyword>
<dbReference type="Proteomes" id="UP000799778">
    <property type="component" value="Unassembled WGS sequence"/>
</dbReference>
<dbReference type="EMBL" id="ML978080">
    <property type="protein sequence ID" value="KAF2008937.1"/>
    <property type="molecule type" value="Genomic_DNA"/>
</dbReference>
<keyword evidence="3" id="KW-1185">Reference proteome</keyword>
<dbReference type="RefSeq" id="XP_033377276.1">
    <property type="nucleotide sequence ID" value="XM_033534747.1"/>
</dbReference>
<sequence>MPPGGEKEILLLLFLFLCGFAISFFHLYLLRVTTTGVQRMVDSRGIMMILFLLRGGGRGVESGWYTCFFVGGGCSRVQGNESRVIIIKWVDIFRGYDENSKCQGWF</sequence>
<feature type="transmembrane region" description="Helical" evidence="1">
    <location>
        <begin position="12"/>
        <end position="30"/>
    </location>
</feature>
<keyword evidence="1" id="KW-0812">Transmembrane</keyword>
<dbReference type="GeneID" id="54292144"/>
<evidence type="ECO:0000313" key="2">
    <source>
        <dbReference type="EMBL" id="KAF2008937.1"/>
    </source>
</evidence>
<organism evidence="2 3">
    <name type="scientific">Aaosphaeria arxii CBS 175.79</name>
    <dbReference type="NCBI Taxonomy" id="1450172"/>
    <lineage>
        <taxon>Eukaryota</taxon>
        <taxon>Fungi</taxon>
        <taxon>Dikarya</taxon>
        <taxon>Ascomycota</taxon>
        <taxon>Pezizomycotina</taxon>
        <taxon>Dothideomycetes</taxon>
        <taxon>Pleosporomycetidae</taxon>
        <taxon>Pleosporales</taxon>
        <taxon>Pleosporales incertae sedis</taxon>
        <taxon>Aaosphaeria</taxon>
    </lineage>
</organism>
<protein>
    <submittedName>
        <fullName evidence="2">Uncharacterized protein</fullName>
    </submittedName>
</protein>
<keyword evidence="1" id="KW-1133">Transmembrane helix</keyword>
<evidence type="ECO:0000313" key="3">
    <source>
        <dbReference type="Proteomes" id="UP000799778"/>
    </source>
</evidence>